<evidence type="ECO:0000313" key="4">
    <source>
        <dbReference type="Proteomes" id="UP001266305"/>
    </source>
</evidence>
<dbReference type="Proteomes" id="UP001266305">
    <property type="component" value="Unassembled WGS sequence"/>
</dbReference>
<keyword evidence="4" id="KW-1185">Reference proteome</keyword>
<name>A0ABQ9VLX4_SAGOE</name>
<accession>A0ABQ9VLX4</accession>
<keyword evidence="2" id="KW-0472">Membrane</keyword>
<feature type="region of interest" description="Disordered" evidence="1">
    <location>
        <begin position="1"/>
        <end position="38"/>
    </location>
</feature>
<evidence type="ECO:0000256" key="2">
    <source>
        <dbReference type="SAM" id="Phobius"/>
    </source>
</evidence>
<reference evidence="3 4" key="1">
    <citation type="submission" date="2023-05" db="EMBL/GenBank/DDBJ databases">
        <title>B98-5 Cell Line De Novo Hybrid Assembly: An Optical Mapping Approach.</title>
        <authorList>
            <person name="Kananen K."/>
            <person name="Auerbach J.A."/>
            <person name="Kautto E."/>
            <person name="Blachly J.S."/>
        </authorList>
    </citation>
    <scope>NUCLEOTIDE SEQUENCE [LARGE SCALE GENOMIC DNA]</scope>
    <source>
        <strain evidence="3">B95-8</strain>
        <tissue evidence="3">Cell line</tissue>
    </source>
</reference>
<feature type="transmembrane region" description="Helical" evidence="2">
    <location>
        <begin position="46"/>
        <end position="67"/>
    </location>
</feature>
<sequence length="72" mass="7919">MSQDTEVRSRAVGGSLRGAQAAFPAKGEPSPPKEEEDHALTHWKPFLVSMCLATVLMASAYLCYRFLFNSNT</sequence>
<evidence type="ECO:0000313" key="3">
    <source>
        <dbReference type="EMBL" id="KAK2110151.1"/>
    </source>
</evidence>
<evidence type="ECO:0000256" key="1">
    <source>
        <dbReference type="SAM" id="MobiDB-lite"/>
    </source>
</evidence>
<comment type="caution">
    <text evidence="3">The sequence shown here is derived from an EMBL/GenBank/DDBJ whole genome shotgun (WGS) entry which is preliminary data.</text>
</comment>
<dbReference type="EMBL" id="JASSZA010000005">
    <property type="protein sequence ID" value="KAK2110151.1"/>
    <property type="molecule type" value="Genomic_DNA"/>
</dbReference>
<gene>
    <name evidence="3" type="primary">PTPN1_2</name>
    <name evidence="3" type="ORF">P7K49_009897</name>
</gene>
<keyword evidence="2" id="KW-1133">Transmembrane helix</keyword>
<protein>
    <submittedName>
        <fullName evidence="3">Tyrosine-protein phosphatase non-receptor type 1</fullName>
    </submittedName>
</protein>
<proteinExistence type="predicted"/>
<organism evidence="3 4">
    <name type="scientific">Saguinus oedipus</name>
    <name type="common">Cotton-top tamarin</name>
    <name type="synonym">Oedipomidas oedipus</name>
    <dbReference type="NCBI Taxonomy" id="9490"/>
    <lineage>
        <taxon>Eukaryota</taxon>
        <taxon>Metazoa</taxon>
        <taxon>Chordata</taxon>
        <taxon>Craniata</taxon>
        <taxon>Vertebrata</taxon>
        <taxon>Euteleostomi</taxon>
        <taxon>Mammalia</taxon>
        <taxon>Eutheria</taxon>
        <taxon>Euarchontoglires</taxon>
        <taxon>Primates</taxon>
        <taxon>Haplorrhini</taxon>
        <taxon>Platyrrhini</taxon>
        <taxon>Cebidae</taxon>
        <taxon>Callitrichinae</taxon>
        <taxon>Saguinus</taxon>
    </lineage>
</organism>
<keyword evidence="2" id="KW-0812">Transmembrane</keyword>